<sequence>MDGGAFLKRQKVKADPRQRERFPDDEFLTINYFNVGEWVRINSIEFFLYDCDVFTRDFLTMLGVDVPGPIQPPDDAFAASKKLKSTCGGGTITHDYSAEERERTAKFLQDNGKLLRFYGLLEDRREGETESAVRKLEVLLYVEDSTIAVVERQNSAEANPAMFFSRNWLPKSGSVAKANELTFSHRVNGQRAPDMGPEGHYTETDLSVGEIINVMGRPVFLYDCDDFTRNFYRERYGYEQPEAEDVSQFFKPSAKEQSLAEAKMASRRAIAQSHPPKKNFLESTNEVLRFRLKLANPTDNNQAMRRFVLSYYTDTEEGMVHEVALPNLGFPAGLLLKRGVLPKPEQKMTVRQATLSSAHDNQQIIQEVNRYKEEDIAIGSELVLAGMPMKVVGMDAHTEARMLGRPAALPSDATVDRLLTALLDFTWSRYGTAVKTFLAMDADRDGVVGIDEFTRAVKQFQITDDPIVAHILFERIASIPDTAFLTTEDVMKWMGGEKSGGTRRTKAETVLGKTGDDQKEQIRIRALRQKPYCVLRSG</sequence>
<keyword evidence="3" id="KW-0677">Repeat</keyword>
<comment type="function">
    <text evidence="9">Microtubule inner protein (MIP) part of the dynein-decorated doublet microtubules (DMTs) in cilia axoneme, which is required for motile cilia beating.</text>
</comment>
<evidence type="ECO:0000256" key="4">
    <source>
        <dbReference type="ARBA" id="ARBA00022837"/>
    </source>
</evidence>
<dbReference type="Proteomes" id="UP000515908">
    <property type="component" value="Chromosome 08"/>
</dbReference>
<keyword evidence="6" id="KW-0969">Cilium</keyword>
<feature type="domain" description="DM10" evidence="12">
    <location>
        <begin position="284"/>
        <end position="406"/>
    </location>
</feature>
<accession>A0A7G2CDL7</accession>
<feature type="domain" description="EF-hand" evidence="11">
    <location>
        <begin position="428"/>
        <end position="463"/>
    </location>
</feature>
<feature type="domain" description="DM10" evidence="12">
    <location>
        <begin position="1"/>
        <end position="63"/>
    </location>
</feature>
<keyword evidence="2" id="KW-0963">Cytoplasm</keyword>
<dbReference type="VEuPathDB" id="TriTrypDB:ADEAN_000459900"/>
<dbReference type="PANTHER" id="PTHR12086:SF11">
    <property type="entry name" value="EF-HAND DOMAIN-CONTAINING FAMILY MEMBER C2"/>
    <property type="match status" value="1"/>
</dbReference>
<evidence type="ECO:0000256" key="9">
    <source>
        <dbReference type="ARBA" id="ARBA00035003"/>
    </source>
</evidence>
<dbReference type="EMBL" id="LR877152">
    <property type="protein sequence ID" value="CAD2217121.1"/>
    <property type="molecule type" value="Genomic_DNA"/>
</dbReference>
<keyword evidence="4" id="KW-0106">Calcium</keyword>
<comment type="subcellular location">
    <subcellularLocation>
        <location evidence="1">Cytoplasm</location>
        <location evidence="1">Cytoskeleton</location>
        <location evidence="1">Flagellum axoneme</location>
    </subcellularLocation>
</comment>
<evidence type="ECO:0000259" key="11">
    <source>
        <dbReference type="PROSITE" id="PS50222"/>
    </source>
</evidence>
<evidence type="ECO:0000256" key="3">
    <source>
        <dbReference type="ARBA" id="ARBA00022737"/>
    </source>
</evidence>
<dbReference type="PROSITE" id="PS00018">
    <property type="entry name" value="EF_HAND_1"/>
    <property type="match status" value="1"/>
</dbReference>
<proteinExistence type="predicted"/>
<evidence type="ECO:0000256" key="6">
    <source>
        <dbReference type="ARBA" id="ARBA00023069"/>
    </source>
</evidence>
<feature type="domain" description="DM10" evidence="12">
    <location>
        <begin position="111"/>
        <end position="236"/>
    </location>
</feature>
<dbReference type="SUPFAM" id="SSF47473">
    <property type="entry name" value="EF-hand"/>
    <property type="match status" value="1"/>
</dbReference>
<evidence type="ECO:0000313" key="13">
    <source>
        <dbReference type="EMBL" id="CAD2217121.1"/>
    </source>
</evidence>
<dbReference type="OrthoDB" id="10255210at2759"/>
<dbReference type="SMART" id="SM00676">
    <property type="entry name" value="DM10"/>
    <property type="match status" value="2"/>
</dbReference>
<protein>
    <recommendedName>
        <fullName evidence="10">EF-hand domain-containing family member C2</fullName>
    </recommendedName>
</protein>
<evidence type="ECO:0000256" key="8">
    <source>
        <dbReference type="ARBA" id="ARBA00023273"/>
    </source>
</evidence>
<dbReference type="PROSITE" id="PS50222">
    <property type="entry name" value="EF_HAND_2"/>
    <property type="match status" value="1"/>
</dbReference>
<evidence type="ECO:0000256" key="1">
    <source>
        <dbReference type="ARBA" id="ARBA00004611"/>
    </source>
</evidence>
<dbReference type="InterPro" id="IPR002048">
    <property type="entry name" value="EF_hand_dom"/>
</dbReference>
<dbReference type="InterPro" id="IPR011992">
    <property type="entry name" value="EF-hand-dom_pair"/>
</dbReference>
<keyword evidence="7" id="KW-0206">Cytoskeleton</keyword>
<evidence type="ECO:0000313" key="14">
    <source>
        <dbReference type="Proteomes" id="UP000515908"/>
    </source>
</evidence>
<dbReference type="InterPro" id="IPR040193">
    <property type="entry name" value="EFHC1/EFHC2/EFHB"/>
</dbReference>
<evidence type="ECO:0000256" key="5">
    <source>
        <dbReference type="ARBA" id="ARBA00022846"/>
    </source>
</evidence>
<evidence type="ECO:0000256" key="7">
    <source>
        <dbReference type="ARBA" id="ARBA00023212"/>
    </source>
</evidence>
<keyword evidence="8" id="KW-0966">Cell projection</keyword>
<dbReference type="GO" id="GO:0005509">
    <property type="term" value="F:calcium ion binding"/>
    <property type="evidence" value="ECO:0007669"/>
    <property type="project" value="InterPro"/>
</dbReference>
<name>A0A7G2CDL7_9TRYP</name>
<evidence type="ECO:0000256" key="2">
    <source>
        <dbReference type="ARBA" id="ARBA00022490"/>
    </source>
</evidence>
<dbReference type="Pfam" id="PF06565">
    <property type="entry name" value="DM10_dom"/>
    <property type="match status" value="3"/>
</dbReference>
<evidence type="ECO:0000256" key="10">
    <source>
        <dbReference type="ARBA" id="ARBA00039880"/>
    </source>
</evidence>
<organism evidence="13 14">
    <name type="scientific">Angomonas deanei</name>
    <dbReference type="NCBI Taxonomy" id="59799"/>
    <lineage>
        <taxon>Eukaryota</taxon>
        <taxon>Discoba</taxon>
        <taxon>Euglenozoa</taxon>
        <taxon>Kinetoplastea</taxon>
        <taxon>Metakinetoplastina</taxon>
        <taxon>Trypanosomatida</taxon>
        <taxon>Trypanosomatidae</taxon>
        <taxon>Strigomonadinae</taxon>
        <taxon>Angomonas</taxon>
    </lineage>
</organism>
<dbReference type="PANTHER" id="PTHR12086">
    <property type="entry name" value="EF-HAND DOMAIN C-TERMINAL CONTAINING PROTEIN"/>
    <property type="match status" value="1"/>
</dbReference>
<dbReference type="AlphaFoldDB" id="A0A7G2CDL7"/>
<dbReference type="InterPro" id="IPR018247">
    <property type="entry name" value="EF_Hand_1_Ca_BS"/>
</dbReference>
<keyword evidence="14" id="KW-1185">Reference proteome</keyword>
<dbReference type="PROSITE" id="PS51336">
    <property type="entry name" value="DM10"/>
    <property type="match status" value="3"/>
</dbReference>
<dbReference type="InterPro" id="IPR006602">
    <property type="entry name" value="DM10_dom"/>
</dbReference>
<keyword evidence="5" id="KW-0282">Flagellum</keyword>
<evidence type="ECO:0000259" key="12">
    <source>
        <dbReference type="PROSITE" id="PS51336"/>
    </source>
</evidence>
<reference evidence="13 14" key="1">
    <citation type="submission" date="2020-08" db="EMBL/GenBank/DDBJ databases">
        <authorList>
            <person name="Newling K."/>
            <person name="Davey J."/>
            <person name="Forrester S."/>
        </authorList>
    </citation>
    <scope>NUCLEOTIDE SEQUENCE [LARGE SCALE GENOMIC DNA]</scope>
    <source>
        <strain evidence="14">Crithidia deanei Carvalho (ATCC PRA-265)</strain>
    </source>
</reference>
<dbReference type="Gene3D" id="2.30.29.170">
    <property type="match status" value="3"/>
</dbReference>
<gene>
    <name evidence="13" type="ORF">ADEAN_000459900</name>
</gene>